<sequence>MEIGIVFTKIANFFDDIIMPFANPTPYDYFPRRLHPQEIGNPYNAINLFFGWENFPAWRAHLNQWKQAALLPGYQMNNEQTLQAFIRYEFIETLIEGLFMICRLDKSYWMPDTELRHSYETHGSFFMPDTTGFNKAVGYFNNCHMPQEFELEAYKLVYLDDEERRNPMKVIFQLWETYNLPHVRDALYWWLVVSMDYTSADDSRGDDYLIAFHMHLQRAIEAAHLIYIWNMDKWPRLYP</sequence>
<accession>A0A5D4HBD5</accession>
<proteinExistence type="predicted"/>
<dbReference type="EMBL" id="VTAV01000001">
    <property type="protein sequence ID" value="TYR38116.1"/>
    <property type="molecule type" value="Genomic_DNA"/>
</dbReference>
<name>A0A5D4HBD5_9SPHI</name>
<evidence type="ECO:0000313" key="1">
    <source>
        <dbReference type="EMBL" id="TYR38116.1"/>
    </source>
</evidence>
<evidence type="ECO:0000313" key="2">
    <source>
        <dbReference type="Proteomes" id="UP000322362"/>
    </source>
</evidence>
<dbReference type="RefSeq" id="WP_148917581.1">
    <property type="nucleotide sequence ID" value="NZ_VTAV01000001.1"/>
</dbReference>
<gene>
    <name evidence="1" type="ORF">FXV77_02205</name>
</gene>
<dbReference type="Proteomes" id="UP000322362">
    <property type="component" value="Unassembled WGS sequence"/>
</dbReference>
<reference evidence="1 2" key="1">
    <citation type="submission" date="2019-08" db="EMBL/GenBank/DDBJ databases">
        <title>Phlebobacter frassis gen. nov. sp. nov., a new member of family Sphingobacteriaceae isolated from sand fly rearing media.</title>
        <authorList>
            <person name="Kakumanu M.L."/>
            <person name="Marayati B.F."/>
            <person name="Wada-Katsumata A."/>
            <person name="Wasserberg G."/>
            <person name="Schal C."/>
            <person name="Apperson C.S."/>
            <person name="Ponnusamy L."/>
        </authorList>
    </citation>
    <scope>NUCLEOTIDE SEQUENCE [LARGE SCALE GENOMIC DNA]</scope>
    <source>
        <strain evidence="1 2">SSI9</strain>
    </source>
</reference>
<dbReference type="AlphaFoldDB" id="A0A5D4HBD5"/>
<keyword evidence="2" id="KW-1185">Reference proteome</keyword>
<organism evidence="1 2">
    <name type="scientific">Sphingobacterium phlebotomi</name>
    <dbReference type="NCBI Taxonomy" id="2605433"/>
    <lineage>
        <taxon>Bacteria</taxon>
        <taxon>Pseudomonadati</taxon>
        <taxon>Bacteroidota</taxon>
        <taxon>Sphingobacteriia</taxon>
        <taxon>Sphingobacteriales</taxon>
        <taxon>Sphingobacteriaceae</taxon>
        <taxon>Sphingobacterium</taxon>
    </lineage>
</organism>
<comment type="caution">
    <text evidence="1">The sequence shown here is derived from an EMBL/GenBank/DDBJ whole genome shotgun (WGS) entry which is preliminary data.</text>
</comment>
<protein>
    <submittedName>
        <fullName evidence="1">Uncharacterized protein</fullName>
    </submittedName>
</protein>